<dbReference type="EMBL" id="MU167288">
    <property type="protein sequence ID" value="KAG0144826.1"/>
    <property type="molecule type" value="Genomic_DNA"/>
</dbReference>
<dbReference type="GO" id="GO:0005953">
    <property type="term" value="C:CAAX-protein geranylgeranyltransferase complex"/>
    <property type="evidence" value="ECO:0007669"/>
    <property type="project" value="TreeGrafter"/>
</dbReference>
<accession>A0A9P6NJS7</accession>
<organism evidence="14 15">
    <name type="scientific">Cronartium quercuum f. sp. fusiforme G11</name>
    <dbReference type="NCBI Taxonomy" id="708437"/>
    <lineage>
        <taxon>Eukaryota</taxon>
        <taxon>Fungi</taxon>
        <taxon>Dikarya</taxon>
        <taxon>Basidiomycota</taxon>
        <taxon>Pucciniomycotina</taxon>
        <taxon>Pucciniomycetes</taxon>
        <taxon>Pucciniales</taxon>
        <taxon>Coleosporiaceae</taxon>
        <taxon>Cronartium</taxon>
    </lineage>
</organism>
<evidence type="ECO:0000256" key="1">
    <source>
        <dbReference type="ARBA" id="ARBA00001946"/>
    </source>
</evidence>
<dbReference type="Proteomes" id="UP000886653">
    <property type="component" value="Unassembled WGS sequence"/>
</dbReference>
<comment type="caution">
    <text evidence="14">The sequence shown here is derived from an EMBL/GenBank/DDBJ whole genome shotgun (WGS) entry which is preliminary data.</text>
</comment>
<evidence type="ECO:0000256" key="12">
    <source>
        <dbReference type="ARBA" id="ARBA00043086"/>
    </source>
</evidence>
<dbReference type="Pfam" id="PF01239">
    <property type="entry name" value="PPTA"/>
    <property type="match status" value="5"/>
</dbReference>
<comment type="similarity">
    <text evidence="2">Belongs to the protein prenyltransferase subunit alpha family.</text>
</comment>
<proteinExistence type="inferred from homology"/>
<evidence type="ECO:0000256" key="6">
    <source>
        <dbReference type="ARBA" id="ARBA00022679"/>
    </source>
</evidence>
<dbReference type="EC" id="2.5.1.58" evidence="4"/>
<evidence type="ECO:0000313" key="15">
    <source>
        <dbReference type="Proteomes" id="UP000886653"/>
    </source>
</evidence>
<keyword evidence="7" id="KW-0677">Repeat</keyword>
<evidence type="ECO:0000256" key="4">
    <source>
        <dbReference type="ARBA" id="ARBA00012702"/>
    </source>
</evidence>
<dbReference type="SUPFAM" id="SSF48439">
    <property type="entry name" value="Protein prenylyltransferase"/>
    <property type="match status" value="1"/>
</dbReference>
<dbReference type="GO" id="GO:0004660">
    <property type="term" value="F:protein farnesyltransferase activity"/>
    <property type="evidence" value="ECO:0007669"/>
    <property type="project" value="UniProtKB-EC"/>
</dbReference>
<evidence type="ECO:0000256" key="9">
    <source>
        <dbReference type="ARBA" id="ARBA00040965"/>
    </source>
</evidence>
<dbReference type="OrthoDB" id="10255768at2759"/>
<dbReference type="InterPro" id="IPR002088">
    <property type="entry name" value="Prenyl_trans_a"/>
</dbReference>
<keyword evidence="15" id="KW-1185">Reference proteome</keyword>
<dbReference type="Gene3D" id="1.25.40.120">
    <property type="entry name" value="Protein prenylyltransferase"/>
    <property type="match status" value="1"/>
</dbReference>
<dbReference type="EC" id="2.5.1.59" evidence="3"/>
<dbReference type="PANTHER" id="PTHR11129">
    <property type="entry name" value="PROTEIN FARNESYLTRANSFERASE ALPHA SUBUNIT/RAB GERANYLGERANYL TRANSFERASE ALPHA SUBUNIT"/>
    <property type="match status" value="1"/>
</dbReference>
<reference evidence="14" key="1">
    <citation type="submission" date="2013-11" db="EMBL/GenBank/DDBJ databases">
        <title>Genome sequence of the fusiform rust pathogen reveals effectors for host alternation and coevolution with pine.</title>
        <authorList>
            <consortium name="DOE Joint Genome Institute"/>
            <person name="Smith K."/>
            <person name="Pendleton A."/>
            <person name="Kubisiak T."/>
            <person name="Anderson C."/>
            <person name="Salamov A."/>
            <person name="Aerts A."/>
            <person name="Riley R."/>
            <person name="Clum A."/>
            <person name="Lindquist E."/>
            <person name="Ence D."/>
            <person name="Campbell M."/>
            <person name="Kronenberg Z."/>
            <person name="Feau N."/>
            <person name="Dhillon B."/>
            <person name="Hamelin R."/>
            <person name="Burleigh J."/>
            <person name="Smith J."/>
            <person name="Yandell M."/>
            <person name="Nelson C."/>
            <person name="Grigoriev I."/>
            <person name="Davis J."/>
        </authorList>
    </citation>
    <scope>NUCLEOTIDE SEQUENCE</scope>
    <source>
        <strain evidence="14">G11</strain>
    </source>
</reference>
<dbReference type="AlphaFoldDB" id="A0A9P6NJS7"/>
<dbReference type="PROSITE" id="PS51147">
    <property type="entry name" value="PFTA"/>
    <property type="match status" value="4"/>
</dbReference>
<dbReference type="GO" id="GO:0005965">
    <property type="term" value="C:protein farnesyltransferase complex"/>
    <property type="evidence" value="ECO:0007669"/>
    <property type="project" value="TreeGrafter"/>
</dbReference>
<dbReference type="GO" id="GO:0004662">
    <property type="term" value="F:CAAX-protein geranylgeranyltransferase activity"/>
    <property type="evidence" value="ECO:0007669"/>
    <property type="project" value="UniProtKB-EC"/>
</dbReference>
<dbReference type="PANTHER" id="PTHR11129:SF1">
    <property type="entry name" value="PROTEIN FARNESYLTRANSFERASE_GERANYLGERANYLTRANSFERASE TYPE-1 SUBUNIT ALPHA"/>
    <property type="match status" value="1"/>
</dbReference>
<evidence type="ECO:0000256" key="7">
    <source>
        <dbReference type="ARBA" id="ARBA00022737"/>
    </source>
</evidence>
<evidence type="ECO:0000256" key="8">
    <source>
        <dbReference type="ARBA" id="ARBA00022842"/>
    </source>
</evidence>
<evidence type="ECO:0000256" key="2">
    <source>
        <dbReference type="ARBA" id="ARBA00006734"/>
    </source>
</evidence>
<evidence type="ECO:0000313" key="14">
    <source>
        <dbReference type="EMBL" id="KAG0144826.1"/>
    </source>
</evidence>
<name>A0A9P6NJS7_9BASI</name>
<sequence>MAEYSQDLERTDSQILKDEALWEGLTPIPQADIGHPMVPIAYSTDYRTAMDLFRGLLKANELSERALELTRIILGFNPSHYPVWTYRGQVIIHFHQVDPSKGHIQRELKMLEEKIQLMLKSYQVWQHRRNLIVTLNDPTGELAFVDRALEIDAKNYNTWAYRQWVLCEYNRPEMWAGELFYINKLVTEDIRNNSAWNHRFFIQFETTELHSPKADVKVIAEEEIEWTKTQIYKAPNNLSAWNYLRG</sequence>
<protein>
    <recommendedName>
        <fullName evidence="9">Protein farnesyltransferase/geranylgeranyltransferase type-1 subunit alpha</fullName>
        <ecNumber evidence="4">2.5.1.58</ecNumber>
        <ecNumber evidence="3">2.5.1.59</ecNumber>
    </recommendedName>
    <alternativeName>
        <fullName evidence="12">CAAX farnesyltransferase subunit alpha</fullName>
    </alternativeName>
    <alternativeName>
        <fullName evidence="11">FTase-alpha</fullName>
    </alternativeName>
    <alternativeName>
        <fullName evidence="10">Ras proteins prenyltransferase subunit alpha</fullName>
    </alternativeName>
    <alternativeName>
        <fullName evidence="13">Type I protein geranyl-geranyltransferase subunit alpha</fullName>
    </alternativeName>
</protein>
<gene>
    <name evidence="14" type="ORF">CROQUDRAFT_46737</name>
</gene>
<keyword evidence="8" id="KW-0460">Magnesium</keyword>
<evidence type="ECO:0000256" key="13">
    <source>
        <dbReference type="ARBA" id="ARBA00043219"/>
    </source>
</evidence>
<evidence type="ECO:0000256" key="3">
    <source>
        <dbReference type="ARBA" id="ARBA00012700"/>
    </source>
</evidence>
<evidence type="ECO:0000256" key="5">
    <source>
        <dbReference type="ARBA" id="ARBA00022602"/>
    </source>
</evidence>
<comment type="cofactor">
    <cofactor evidence="1">
        <name>Mg(2+)</name>
        <dbReference type="ChEBI" id="CHEBI:18420"/>
    </cofactor>
</comment>
<evidence type="ECO:0000256" key="10">
    <source>
        <dbReference type="ARBA" id="ARBA00041392"/>
    </source>
</evidence>
<keyword evidence="6" id="KW-0808">Transferase</keyword>
<keyword evidence="5" id="KW-0637">Prenyltransferase</keyword>
<evidence type="ECO:0000256" key="11">
    <source>
        <dbReference type="ARBA" id="ARBA00042436"/>
    </source>
</evidence>